<dbReference type="SUPFAM" id="SSF55718">
    <property type="entry name" value="SCP-like"/>
    <property type="match status" value="1"/>
</dbReference>
<evidence type="ECO:0000313" key="4">
    <source>
        <dbReference type="Proteomes" id="UP000219612"/>
    </source>
</evidence>
<keyword evidence="4" id="KW-1185">Reference proteome</keyword>
<evidence type="ECO:0000259" key="2">
    <source>
        <dbReference type="Pfam" id="PF11716"/>
    </source>
</evidence>
<feature type="domain" description="Mycothiol-dependent maleylpyruvate isomerase metal-binding" evidence="2">
    <location>
        <begin position="11"/>
        <end position="138"/>
    </location>
</feature>
<dbReference type="PANTHER" id="PTHR40758:SF1">
    <property type="entry name" value="CONSERVED PROTEIN"/>
    <property type="match status" value="1"/>
</dbReference>
<organism evidence="3 4">
    <name type="scientific">Paractinoplanes atraurantiacus</name>
    <dbReference type="NCBI Taxonomy" id="1036182"/>
    <lineage>
        <taxon>Bacteria</taxon>
        <taxon>Bacillati</taxon>
        <taxon>Actinomycetota</taxon>
        <taxon>Actinomycetes</taxon>
        <taxon>Micromonosporales</taxon>
        <taxon>Micromonosporaceae</taxon>
        <taxon>Paractinoplanes</taxon>
    </lineage>
</organism>
<dbReference type="Pfam" id="PF07398">
    <property type="entry name" value="MDMPI_C"/>
    <property type="match status" value="1"/>
</dbReference>
<dbReference type="Pfam" id="PF11716">
    <property type="entry name" value="MDMPI_N"/>
    <property type="match status" value="1"/>
</dbReference>
<dbReference type="OrthoDB" id="3671213at2"/>
<evidence type="ECO:0000313" key="3">
    <source>
        <dbReference type="EMBL" id="SNY50620.1"/>
    </source>
</evidence>
<dbReference type="GO" id="GO:0046872">
    <property type="term" value="F:metal ion binding"/>
    <property type="evidence" value="ECO:0007669"/>
    <property type="project" value="InterPro"/>
</dbReference>
<dbReference type="NCBIfam" id="TIGR03083">
    <property type="entry name" value="maleylpyruvate isomerase family mycothiol-dependent enzyme"/>
    <property type="match status" value="1"/>
</dbReference>
<dbReference type="InterPro" id="IPR034660">
    <property type="entry name" value="DinB/YfiT-like"/>
</dbReference>
<dbReference type="InterPro" id="IPR024344">
    <property type="entry name" value="MDMPI_metal-binding"/>
</dbReference>
<reference evidence="3 4" key="1">
    <citation type="submission" date="2017-09" db="EMBL/GenBank/DDBJ databases">
        <authorList>
            <person name="Ehlers B."/>
            <person name="Leendertz F.H."/>
        </authorList>
    </citation>
    <scope>NUCLEOTIDE SEQUENCE [LARGE SCALE GENOMIC DNA]</scope>
    <source>
        <strain evidence="3 4">CGMCC 4.6857</strain>
    </source>
</reference>
<dbReference type="EMBL" id="OBDY01000011">
    <property type="protein sequence ID" value="SNY50620.1"/>
    <property type="molecule type" value="Genomic_DNA"/>
</dbReference>
<dbReference type="InterPro" id="IPR010872">
    <property type="entry name" value="MDMPI_C-term_domain"/>
</dbReference>
<dbReference type="AlphaFoldDB" id="A0A285IRG6"/>
<dbReference type="Gene3D" id="1.20.120.450">
    <property type="entry name" value="dinb family like domain"/>
    <property type="match status" value="1"/>
</dbReference>
<evidence type="ECO:0000259" key="1">
    <source>
        <dbReference type="Pfam" id="PF07398"/>
    </source>
</evidence>
<name>A0A285IRG6_9ACTN</name>
<dbReference type="InterPro" id="IPR017517">
    <property type="entry name" value="Maleyloyr_isom"/>
</dbReference>
<gene>
    <name evidence="3" type="ORF">SAMN05421748_11163</name>
</gene>
<dbReference type="Proteomes" id="UP000219612">
    <property type="component" value="Unassembled WGS sequence"/>
</dbReference>
<dbReference type="RefSeq" id="WP_097322439.1">
    <property type="nucleotide sequence ID" value="NZ_OBDY01000011.1"/>
</dbReference>
<dbReference type="GO" id="GO:0005886">
    <property type="term" value="C:plasma membrane"/>
    <property type="evidence" value="ECO:0007669"/>
    <property type="project" value="TreeGrafter"/>
</dbReference>
<protein>
    <submittedName>
        <fullName evidence="3">TIGR03083 family protein</fullName>
    </submittedName>
</protein>
<dbReference type="PANTHER" id="PTHR40758">
    <property type="entry name" value="CONSERVED PROTEIN"/>
    <property type="match status" value="1"/>
</dbReference>
<dbReference type="InterPro" id="IPR036527">
    <property type="entry name" value="SCP2_sterol-bd_dom_sf"/>
</dbReference>
<dbReference type="SUPFAM" id="SSF109854">
    <property type="entry name" value="DinB/YfiT-like putative metalloenzymes"/>
    <property type="match status" value="1"/>
</dbReference>
<feature type="domain" description="MDMPI C-terminal" evidence="1">
    <location>
        <begin position="151"/>
        <end position="239"/>
    </location>
</feature>
<sequence>MTIPYAELLSLIDDRSAALRSALAAAPDRSARVPGCPEWTLTDLVAHLGAVHRFWAGAVSMADPTRQPGDDDVTDQHPHGDLVEWSAASTELLLAALRGAQADTPVWAWWAASGTPLTAGAVARHQVQEAAVHAFDAQETTGKAEPLPAAIAVDGVAEFLSVGLASTGEWPHRPARIAFSATDGPVFTVDLSPSGVRLDPPAAGDPVATVHGSASDLVLALYGRVPFDGLRVDGDRGVLTELQGFIDND</sequence>
<proteinExistence type="predicted"/>
<accession>A0A285IRG6</accession>